<proteinExistence type="predicted"/>
<dbReference type="RefSeq" id="WP_207787374.1">
    <property type="nucleotide sequence ID" value="NZ_QEKW01000016.1"/>
</dbReference>
<dbReference type="AlphaFoldDB" id="A0A2U1EY93"/>
<dbReference type="PANTHER" id="PTHR46623">
    <property type="entry name" value="CARBOXYMETHYLENEBUTENOLIDASE-RELATED"/>
    <property type="match status" value="1"/>
</dbReference>
<feature type="domain" description="Dienelactone hydrolase" evidence="1">
    <location>
        <begin position="25"/>
        <end position="233"/>
    </location>
</feature>
<dbReference type="Proteomes" id="UP000245639">
    <property type="component" value="Unassembled WGS sequence"/>
</dbReference>
<reference evidence="2 3" key="1">
    <citation type="submission" date="2018-04" db="EMBL/GenBank/DDBJ databases">
        <title>Genomic Encyclopedia of Type Strains, Phase IV (KMG-IV): sequencing the most valuable type-strain genomes for metagenomic binning, comparative biology and taxonomic classification.</title>
        <authorList>
            <person name="Goeker M."/>
        </authorList>
    </citation>
    <scope>NUCLEOTIDE SEQUENCE [LARGE SCALE GENOMIC DNA]</scope>
    <source>
        <strain evidence="2 3">DSM 45771</strain>
    </source>
</reference>
<evidence type="ECO:0000259" key="1">
    <source>
        <dbReference type="Pfam" id="PF01738"/>
    </source>
</evidence>
<dbReference type="Gene3D" id="3.40.50.1820">
    <property type="entry name" value="alpha/beta hydrolase"/>
    <property type="match status" value="1"/>
</dbReference>
<name>A0A2U1EY93_9PSEU</name>
<dbReference type="PANTHER" id="PTHR46623:SF6">
    <property type="entry name" value="ALPHA_BETA-HYDROLASES SUPERFAMILY PROTEIN"/>
    <property type="match status" value="1"/>
</dbReference>
<dbReference type="InterPro" id="IPR029058">
    <property type="entry name" value="AB_hydrolase_fold"/>
</dbReference>
<evidence type="ECO:0000313" key="3">
    <source>
        <dbReference type="Proteomes" id="UP000245639"/>
    </source>
</evidence>
<dbReference type="GO" id="GO:0016787">
    <property type="term" value="F:hydrolase activity"/>
    <property type="evidence" value="ECO:0007669"/>
    <property type="project" value="InterPro"/>
</dbReference>
<dbReference type="EMBL" id="QEKW01000016">
    <property type="protein sequence ID" value="PVZ04904.1"/>
    <property type="molecule type" value="Genomic_DNA"/>
</dbReference>
<organism evidence="2 3">
    <name type="scientific">Actinomycetospora cinnamomea</name>
    <dbReference type="NCBI Taxonomy" id="663609"/>
    <lineage>
        <taxon>Bacteria</taxon>
        <taxon>Bacillati</taxon>
        <taxon>Actinomycetota</taxon>
        <taxon>Actinomycetes</taxon>
        <taxon>Pseudonocardiales</taxon>
        <taxon>Pseudonocardiaceae</taxon>
        <taxon>Actinomycetospora</taxon>
    </lineage>
</organism>
<protein>
    <submittedName>
        <fullName evidence="2">Carboxymethylenebutenolidase</fullName>
    </submittedName>
</protein>
<dbReference type="Pfam" id="PF01738">
    <property type="entry name" value="DLH"/>
    <property type="match status" value="1"/>
</dbReference>
<evidence type="ECO:0000313" key="2">
    <source>
        <dbReference type="EMBL" id="PVZ04904.1"/>
    </source>
</evidence>
<sequence length="236" mass="25101">MAVSNPSDNPLQNVTFPSNGRTAHGYLALPESGAGPGVVVIQEWWGLTSHIADVTNRLAAEGFVALAPDLYGGATTHDSEEAGRLMQELPVDQAATDLGGAVDFLLGHEAVVGRKVGAVGFCMGGGFVLVLAAQQGDKIGAAVPFYGVLGEDYPSFANLSAPMLGHFGEQDPMAPPVAVKALADRIETEAGRRPDFRLYPAGHAFFNDQHERGTYDPEQARIAWNETLNFLRSNLR</sequence>
<keyword evidence="3" id="KW-1185">Reference proteome</keyword>
<gene>
    <name evidence="2" type="ORF">C8D89_1168</name>
</gene>
<comment type="caution">
    <text evidence="2">The sequence shown here is derived from an EMBL/GenBank/DDBJ whole genome shotgun (WGS) entry which is preliminary data.</text>
</comment>
<accession>A0A2U1EY93</accession>
<dbReference type="InterPro" id="IPR051049">
    <property type="entry name" value="Dienelactone_hydrolase-like"/>
</dbReference>
<dbReference type="SUPFAM" id="SSF53474">
    <property type="entry name" value="alpha/beta-Hydrolases"/>
    <property type="match status" value="1"/>
</dbReference>
<dbReference type="InterPro" id="IPR002925">
    <property type="entry name" value="Dienelactn_hydro"/>
</dbReference>